<evidence type="ECO:0000256" key="5">
    <source>
        <dbReference type="ARBA" id="ARBA00023242"/>
    </source>
</evidence>
<dbReference type="OrthoDB" id="10070006at2759"/>
<dbReference type="InterPro" id="IPR049624">
    <property type="entry name" value="FOXN1_4"/>
</dbReference>
<proteinExistence type="predicted"/>
<dbReference type="Gene3D" id="1.10.10.10">
    <property type="entry name" value="Winged helix-like DNA-binding domain superfamily/Winged helix DNA-binding domain"/>
    <property type="match status" value="1"/>
</dbReference>
<gene>
    <name evidence="8" type="ORF">TTRE_0000197901</name>
</gene>
<dbReference type="STRING" id="36087.A0A077Z1A4"/>
<dbReference type="PROSITE" id="PS00658">
    <property type="entry name" value="FORK_HEAD_2"/>
    <property type="match status" value="1"/>
</dbReference>
<evidence type="ECO:0000259" key="7">
    <source>
        <dbReference type="PROSITE" id="PS50039"/>
    </source>
</evidence>
<accession>A0A077Z1A4</accession>
<evidence type="ECO:0000256" key="6">
    <source>
        <dbReference type="PROSITE-ProRule" id="PRU00089"/>
    </source>
</evidence>
<keyword evidence="1" id="KW-0217">Developmental protein</keyword>
<dbReference type="PANTHER" id="PTHR46721">
    <property type="entry name" value="FORKHEAD BOX PROTEIN N1"/>
    <property type="match status" value="1"/>
</dbReference>
<evidence type="ECO:0000256" key="3">
    <source>
        <dbReference type="ARBA" id="ARBA00023125"/>
    </source>
</evidence>
<protein>
    <submittedName>
        <fullName evidence="8">Winged helix:forkhead transcription factor</fullName>
    </submittedName>
</protein>
<sequence>MGEQTEGRSELPTLLDPMSLSSLDDLSCLVTSSSFDVGSNSEDSFGWYRKADADRFRELTGGEDVFNFSIGDSATGAPASPYFLDGCLNGNHSPSGTDLSREWKSNGDGLSQSDRLSLSHVSCKQERPEIPPTVAPTSSVLKYPKPPYSYSCMIALALKNSTAGRLRVSEIYDFIVCFFLDRIIREFRSENFPFFVTAPSGWKNSVRHNLSLNKSFLKIEVPTTQPRGRKCCLWSLNDKKVSKIELEIQRVREKDSEAIKDSLANPGDLDLIEQGLKGMPRVSKARSAEAFSCMHQANLPCSPAMIQRRESPVAVRYLDYVNLITNQRPAKQTDLASLFSSQSSAISSISPVRYQLPNAMGEDLISHQNHFRPFNQVSKQLFSNECDRPHGSVESSFPRYNSAQSLTWQYDHPVENCQPTVDTFSAPPSVYYSPSKQTMSLTSSPTNTFASVPYKDVYISSPSRWTNTYQQGIDTSRSNIAKFTVYQSPP</sequence>
<dbReference type="Proteomes" id="UP000030665">
    <property type="component" value="Unassembled WGS sequence"/>
</dbReference>
<dbReference type="PROSITE" id="PS50039">
    <property type="entry name" value="FORK_HEAD_3"/>
    <property type="match status" value="1"/>
</dbReference>
<dbReference type="InterPro" id="IPR036390">
    <property type="entry name" value="WH_DNA-bd_sf"/>
</dbReference>
<comment type="subcellular location">
    <subcellularLocation>
        <location evidence="6">Nucleus</location>
    </subcellularLocation>
</comment>
<name>A0A077Z1A4_TRITR</name>
<evidence type="ECO:0000256" key="4">
    <source>
        <dbReference type="ARBA" id="ARBA00023163"/>
    </source>
</evidence>
<dbReference type="EMBL" id="HG805864">
    <property type="protein sequence ID" value="CDW53714.1"/>
    <property type="molecule type" value="Genomic_DNA"/>
</dbReference>
<dbReference type="PRINTS" id="PR00053">
    <property type="entry name" value="FORKHEAD"/>
</dbReference>
<keyword evidence="3 6" id="KW-0238">DNA-binding</keyword>
<dbReference type="InterPro" id="IPR036388">
    <property type="entry name" value="WH-like_DNA-bd_sf"/>
</dbReference>
<dbReference type="GO" id="GO:0005634">
    <property type="term" value="C:nucleus"/>
    <property type="evidence" value="ECO:0007669"/>
    <property type="project" value="UniProtKB-SubCell"/>
</dbReference>
<evidence type="ECO:0000313" key="8">
    <source>
        <dbReference type="EMBL" id="CDW53714.1"/>
    </source>
</evidence>
<reference evidence="8" key="2">
    <citation type="submission" date="2014-03" db="EMBL/GenBank/DDBJ databases">
        <title>The whipworm genome and dual-species transcriptomics of an intimate host-pathogen interaction.</title>
        <authorList>
            <person name="Foth B.J."/>
            <person name="Tsai I.J."/>
            <person name="Reid A.J."/>
            <person name="Bancroft A.J."/>
            <person name="Nichol S."/>
            <person name="Tracey A."/>
            <person name="Holroyd N."/>
            <person name="Cotton J.A."/>
            <person name="Stanley E.J."/>
            <person name="Zarowiecki M."/>
            <person name="Liu J.Z."/>
            <person name="Huckvale T."/>
            <person name="Cooper P.J."/>
            <person name="Grencis R.K."/>
            <person name="Berriman M."/>
        </authorList>
    </citation>
    <scope>NUCLEOTIDE SEQUENCE [LARGE SCALE GENOMIC DNA]</scope>
</reference>
<keyword evidence="9" id="KW-1185">Reference proteome</keyword>
<dbReference type="PROSITE" id="PS00657">
    <property type="entry name" value="FORK_HEAD_1"/>
    <property type="match status" value="1"/>
</dbReference>
<dbReference type="PANTHER" id="PTHR46721:SF3">
    <property type="entry name" value="FORKHEAD BOX N1"/>
    <property type="match status" value="1"/>
</dbReference>
<evidence type="ECO:0000313" key="9">
    <source>
        <dbReference type="Proteomes" id="UP000030665"/>
    </source>
</evidence>
<evidence type="ECO:0000256" key="2">
    <source>
        <dbReference type="ARBA" id="ARBA00023015"/>
    </source>
</evidence>
<dbReference type="InterPro" id="IPR030456">
    <property type="entry name" value="TF_fork_head_CS_2"/>
</dbReference>
<dbReference type="InterPro" id="IPR001766">
    <property type="entry name" value="Fork_head_dom"/>
</dbReference>
<organism evidence="8 9">
    <name type="scientific">Trichuris trichiura</name>
    <name type="common">Whipworm</name>
    <name type="synonym">Trichocephalus trichiurus</name>
    <dbReference type="NCBI Taxonomy" id="36087"/>
    <lineage>
        <taxon>Eukaryota</taxon>
        <taxon>Metazoa</taxon>
        <taxon>Ecdysozoa</taxon>
        <taxon>Nematoda</taxon>
        <taxon>Enoplea</taxon>
        <taxon>Dorylaimia</taxon>
        <taxon>Trichinellida</taxon>
        <taxon>Trichuridae</taxon>
        <taxon>Trichuris</taxon>
    </lineage>
</organism>
<dbReference type="Pfam" id="PF00250">
    <property type="entry name" value="Forkhead"/>
    <property type="match status" value="1"/>
</dbReference>
<dbReference type="GO" id="GO:0000976">
    <property type="term" value="F:transcription cis-regulatory region binding"/>
    <property type="evidence" value="ECO:0007669"/>
    <property type="project" value="TreeGrafter"/>
</dbReference>
<keyword evidence="5 6" id="KW-0539">Nucleus</keyword>
<dbReference type="SUPFAM" id="SSF46785">
    <property type="entry name" value="Winged helix' DNA-binding domain"/>
    <property type="match status" value="1"/>
</dbReference>
<dbReference type="GO" id="GO:0000981">
    <property type="term" value="F:DNA-binding transcription factor activity, RNA polymerase II-specific"/>
    <property type="evidence" value="ECO:0007669"/>
    <property type="project" value="TreeGrafter"/>
</dbReference>
<keyword evidence="2" id="KW-0805">Transcription regulation</keyword>
<dbReference type="AlphaFoldDB" id="A0A077Z1A4"/>
<evidence type="ECO:0000256" key="1">
    <source>
        <dbReference type="ARBA" id="ARBA00022473"/>
    </source>
</evidence>
<reference evidence="8" key="1">
    <citation type="submission" date="2014-01" db="EMBL/GenBank/DDBJ databases">
        <authorList>
            <person name="Aslett M."/>
        </authorList>
    </citation>
    <scope>NUCLEOTIDE SEQUENCE</scope>
</reference>
<feature type="DNA-binding region" description="Fork-head" evidence="6">
    <location>
        <begin position="145"/>
        <end position="255"/>
    </location>
</feature>
<keyword evidence="4" id="KW-0804">Transcription</keyword>
<feature type="domain" description="Fork-head" evidence="7">
    <location>
        <begin position="145"/>
        <end position="255"/>
    </location>
</feature>
<dbReference type="SMART" id="SM00339">
    <property type="entry name" value="FH"/>
    <property type="match status" value="1"/>
</dbReference>
<dbReference type="InterPro" id="IPR018122">
    <property type="entry name" value="TF_fork_head_CS_1"/>
</dbReference>